<proteinExistence type="predicted"/>
<organism evidence="1 2">
    <name type="scientific">Aeromicrobium chenweiae</name>
    <dbReference type="NCBI Taxonomy" id="2079793"/>
    <lineage>
        <taxon>Bacteria</taxon>
        <taxon>Bacillati</taxon>
        <taxon>Actinomycetota</taxon>
        <taxon>Actinomycetes</taxon>
        <taxon>Propionibacteriales</taxon>
        <taxon>Nocardioidaceae</taxon>
        <taxon>Aeromicrobium</taxon>
    </lineage>
</organism>
<accession>A0A5F2EXH9</accession>
<dbReference type="AlphaFoldDB" id="A0A2S0WPQ0"/>
<dbReference type="OrthoDB" id="9999132at2"/>
<gene>
    <name evidence="1" type="ORF">C3E78_14365</name>
</gene>
<dbReference type="RefSeq" id="WP_108579535.1">
    <property type="nucleotide sequence ID" value="NZ_CP026952.1"/>
</dbReference>
<dbReference type="EMBL" id="CP026952">
    <property type="protein sequence ID" value="AWB93296.1"/>
    <property type="molecule type" value="Genomic_DNA"/>
</dbReference>
<sequence>MSGGERTSTFVRRQTRRKVALEVLSLAVPISSAVFFSGALIAGWSWRISSVVALLTAVGLFAYWAWHRSVHPADIEPPPAEDPDEAADDDDGRWDWFTVLLLVVGVIGVVVVGLVGSFVVPLLVILLFWLTSSGADVGDVAGATIAMLGVSCVLELAIVLPLCRRWNLDPEAKPRSRDEFCPKPDGS</sequence>
<evidence type="ECO:0000313" key="2">
    <source>
        <dbReference type="Proteomes" id="UP000244384"/>
    </source>
</evidence>
<reference evidence="2" key="1">
    <citation type="submission" date="2018-01" db="EMBL/GenBank/DDBJ databases">
        <authorList>
            <person name="Li J."/>
        </authorList>
    </citation>
    <scope>NUCLEOTIDE SEQUENCE [LARGE SCALE GENOMIC DNA]</scope>
    <source>
        <strain evidence="2">592</strain>
    </source>
</reference>
<protein>
    <submittedName>
        <fullName evidence="1">Uncharacterized protein</fullName>
    </submittedName>
</protein>
<keyword evidence="2" id="KW-1185">Reference proteome</keyword>
<dbReference type="SUPFAM" id="SSF103473">
    <property type="entry name" value="MFS general substrate transporter"/>
    <property type="match status" value="1"/>
</dbReference>
<evidence type="ECO:0000313" key="1">
    <source>
        <dbReference type="EMBL" id="AWB93296.1"/>
    </source>
</evidence>
<accession>A0A2S0WPQ0</accession>
<dbReference type="KEGG" id="aez:C3E78_14365"/>
<dbReference type="Proteomes" id="UP000244384">
    <property type="component" value="Chromosome"/>
</dbReference>
<name>A0A2S0WPQ0_9ACTN</name>
<dbReference type="InterPro" id="IPR036259">
    <property type="entry name" value="MFS_trans_sf"/>
</dbReference>